<reference evidence="2" key="1">
    <citation type="journal article" date="2015" name="Nat. Genet.">
        <title>The genome and transcriptome of the zoonotic hookworm Ancylostoma ceylanicum identify infection-specific gene families.</title>
        <authorList>
            <person name="Schwarz E.M."/>
            <person name="Hu Y."/>
            <person name="Antoshechkin I."/>
            <person name="Miller M.M."/>
            <person name="Sternberg P.W."/>
            <person name="Aroian R.V."/>
        </authorList>
    </citation>
    <scope>NUCLEOTIDE SEQUENCE</scope>
    <source>
        <strain evidence="2">HY135</strain>
    </source>
</reference>
<keyword evidence="2" id="KW-1185">Reference proteome</keyword>
<dbReference type="Proteomes" id="UP000024635">
    <property type="component" value="Unassembled WGS sequence"/>
</dbReference>
<dbReference type="AlphaFoldDB" id="A0A016TZ08"/>
<proteinExistence type="predicted"/>
<dbReference type="EMBL" id="JARK01001406">
    <property type="protein sequence ID" value="EYC07553.1"/>
    <property type="molecule type" value="Genomic_DNA"/>
</dbReference>
<name>A0A016TZ08_9BILA</name>
<comment type="caution">
    <text evidence="1">The sequence shown here is derived from an EMBL/GenBank/DDBJ whole genome shotgun (WGS) entry which is preliminary data.</text>
</comment>
<evidence type="ECO:0000313" key="2">
    <source>
        <dbReference type="Proteomes" id="UP000024635"/>
    </source>
</evidence>
<protein>
    <submittedName>
        <fullName evidence="1">Uncharacterized protein</fullName>
    </submittedName>
</protein>
<sequence length="76" mass="8968">MLKGSTHANFHTRDFDCFGNIAMVSTILRKLHRRRHQHSQDKERNSINSVKAKFPWVLPLTSVTRCFLFHEFASIR</sequence>
<evidence type="ECO:0000313" key="1">
    <source>
        <dbReference type="EMBL" id="EYC07553.1"/>
    </source>
</evidence>
<accession>A0A016TZ08</accession>
<organism evidence="1 2">
    <name type="scientific">Ancylostoma ceylanicum</name>
    <dbReference type="NCBI Taxonomy" id="53326"/>
    <lineage>
        <taxon>Eukaryota</taxon>
        <taxon>Metazoa</taxon>
        <taxon>Ecdysozoa</taxon>
        <taxon>Nematoda</taxon>
        <taxon>Chromadorea</taxon>
        <taxon>Rhabditida</taxon>
        <taxon>Rhabditina</taxon>
        <taxon>Rhabditomorpha</taxon>
        <taxon>Strongyloidea</taxon>
        <taxon>Ancylostomatidae</taxon>
        <taxon>Ancylostomatinae</taxon>
        <taxon>Ancylostoma</taxon>
    </lineage>
</organism>
<gene>
    <name evidence="1" type="primary">Acey_s0070.g500</name>
    <name evidence="1" type="ORF">Y032_0070g500</name>
</gene>